<reference evidence="3 4" key="1">
    <citation type="submission" date="2019-03" db="EMBL/GenBank/DDBJ databases">
        <title>Genome sequence of Thiobacillaceae bacterium LSR1, a sulfur-oxidizing bacterium isolated from freshwater sediment.</title>
        <authorList>
            <person name="Li S."/>
        </authorList>
    </citation>
    <scope>NUCLEOTIDE SEQUENCE [LARGE SCALE GENOMIC DNA]</scope>
    <source>
        <strain evidence="3 4">LSR1</strain>
    </source>
</reference>
<name>A0A4R1BD71_9PROT</name>
<dbReference type="PANTHER" id="PTHR33371">
    <property type="entry name" value="INTERMEMBRANE PHOSPHOLIPID TRANSPORT SYSTEM BINDING PROTEIN MLAD-RELATED"/>
    <property type="match status" value="1"/>
</dbReference>
<keyword evidence="1" id="KW-1133">Transmembrane helix</keyword>
<dbReference type="InterPro" id="IPR052336">
    <property type="entry name" value="MlaD_Phospholipid_Transporter"/>
</dbReference>
<feature type="transmembrane region" description="Helical" evidence="1">
    <location>
        <begin position="20"/>
        <end position="39"/>
    </location>
</feature>
<comment type="caution">
    <text evidence="3">The sequence shown here is derived from an EMBL/GenBank/DDBJ whole genome shotgun (WGS) entry which is preliminary data.</text>
</comment>
<organism evidence="3 4">
    <name type="scientific">Parasulfuritortus cantonensis</name>
    <dbReference type="NCBI Taxonomy" id="2528202"/>
    <lineage>
        <taxon>Bacteria</taxon>
        <taxon>Pseudomonadati</taxon>
        <taxon>Pseudomonadota</taxon>
        <taxon>Betaproteobacteria</taxon>
        <taxon>Nitrosomonadales</taxon>
        <taxon>Thiobacillaceae</taxon>
        <taxon>Parasulfuritortus</taxon>
    </lineage>
</organism>
<dbReference type="PANTHER" id="PTHR33371:SF4">
    <property type="entry name" value="INTERMEMBRANE PHOSPHOLIPID TRANSPORT SYSTEM BINDING PROTEIN MLAD"/>
    <property type="match status" value="1"/>
</dbReference>
<evidence type="ECO:0000259" key="2">
    <source>
        <dbReference type="Pfam" id="PF02470"/>
    </source>
</evidence>
<dbReference type="InterPro" id="IPR003399">
    <property type="entry name" value="Mce/MlaD"/>
</dbReference>
<dbReference type="Proteomes" id="UP000295443">
    <property type="component" value="Unassembled WGS sequence"/>
</dbReference>
<keyword evidence="1" id="KW-0812">Transmembrane</keyword>
<dbReference type="AlphaFoldDB" id="A0A4R1BD71"/>
<dbReference type="OrthoDB" id="8770832at2"/>
<sequence>MERAPVRAPLIKNLEFKVGLLLVLTLLLAVTFLVYALYVRGAFERTNRLTLVTENAEGVEAGMTMTYAGFPVGRVKRMDLTETGQVRIEMAIPVKDAKWLRETSVFTLEKSIVGGAKIRAFSTDLKAPLLPNGAERPLYTGDAAKDLPEIMAEVKSILANVNAITKADSSLSQSLAHVKTVTERMAGQYGVLGGMLGEPENAAKVVQTIDHANTLVTSLNGVSQKADGILGKTDQRMFGKDGVMDEAQKAVVQINGILGDVRDSLKKADAILANGQAISANVKDATVDMAGLRAEVDDSLAKVNGLINEINRKWPFARDVEVKLP</sequence>
<dbReference type="Pfam" id="PF02470">
    <property type="entry name" value="MlaD"/>
    <property type="match status" value="1"/>
</dbReference>
<protein>
    <submittedName>
        <fullName evidence="3">MCE family protein</fullName>
    </submittedName>
</protein>
<keyword evidence="1" id="KW-0472">Membrane</keyword>
<accession>A0A4R1BD71</accession>
<dbReference type="EMBL" id="SJZB01000031">
    <property type="protein sequence ID" value="TCJ15045.1"/>
    <property type="molecule type" value="Genomic_DNA"/>
</dbReference>
<proteinExistence type="predicted"/>
<gene>
    <name evidence="3" type="ORF">EZJ19_08260</name>
</gene>
<keyword evidence="4" id="KW-1185">Reference proteome</keyword>
<evidence type="ECO:0000313" key="4">
    <source>
        <dbReference type="Proteomes" id="UP000295443"/>
    </source>
</evidence>
<feature type="domain" description="Mce/MlaD" evidence="2">
    <location>
        <begin position="46"/>
        <end position="111"/>
    </location>
</feature>
<evidence type="ECO:0000256" key="1">
    <source>
        <dbReference type="SAM" id="Phobius"/>
    </source>
</evidence>
<dbReference type="RefSeq" id="WP_131446499.1">
    <property type="nucleotide sequence ID" value="NZ_SJZB01000031.1"/>
</dbReference>
<evidence type="ECO:0000313" key="3">
    <source>
        <dbReference type="EMBL" id="TCJ15045.1"/>
    </source>
</evidence>